<dbReference type="STRING" id="526227.Mesil_1335"/>
<dbReference type="AlphaFoldDB" id="D7BEI5"/>
<dbReference type="InterPro" id="IPR052534">
    <property type="entry name" value="Extracell_DNA_Util/SecSys_Comp"/>
</dbReference>
<evidence type="ECO:0000313" key="3">
    <source>
        <dbReference type="EMBL" id="ADH63228.1"/>
    </source>
</evidence>
<dbReference type="KEGG" id="msv:Mesil_1335"/>
<keyword evidence="1" id="KW-1133">Transmembrane helix</keyword>
<feature type="domain" description="PilN biogenesis protein dimerization" evidence="2">
    <location>
        <begin position="97"/>
        <end position="201"/>
    </location>
</feature>
<protein>
    <submittedName>
        <fullName evidence="3">Fimbrial assembly family protein</fullName>
    </submittedName>
</protein>
<accession>D7BEI5</accession>
<dbReference type="PANTHER" id="PTHR40278:SF1">
    <property type="entry name" value="DNA UTILIZATION PROTEIN HOFN"/>
    <property type="match status" value="1"/>
</dbReference>
<dbReference type="InterPro" id="IPR040888">
    <property type="entry name" value="PilN_bio_d"/>
</dbReference>
<dbReference type="Proteomes" id="UP000001916">
    <property type="component" value="Chromosome"/>
</dbReference>
<organism evidence="3 4">
    <name type="scientific">Allomeiothermus silvanus (strain ATCC 700542 / DSM 9946 / NBRC 106475 / NCIMB 13440 / VI-R2)</name>
    <name type="common">Thermus silvanus</name>
    <dbReference type="NCBI Taxonomy" id="526227"/>
    <lineage>
        <taxon>Bacteria</taxon>
        <taxon>Thermotogati</taxon>
        <taxon>Deinococcota</taxon>
        <taxon>Deinococci</taxon>
        <taxon>Thermales</taxon>
        <taxon>Thermaceae</taxon>
        <taxon>Allomeiothermus</taxon>
    </lineage>
</organism>
<keyword evidence="1" id="KW-0812">Transmembrane</keyword>
<dbReference type="PANTHER" id="PTHR40278">
    <property type="entry name" value="DNA UTILIZATION PROTEIN HOFN"/>
    <property type="match status" value="1"/>
</dbReference>
<evidence type="ECO:0000259" key="2">
    <source>
        <dbReference type="Pfam" id="PF18222"/>
    </source>
</evidence>
<evidence type="ECO:0000313" key="4">
    <source>
        <dbReference type="Proteomes" id="UP000001916"/>
    </source>
</evidence>
<feature type="transmembrane region" description="Helical" evidence="1">
    <location>
        <begin position="20"/>
        <end position="40"/>
    </location>
</feature>
<dbReference type="Pfam" id="PF18222">
    <property type="entry name" value="PilN_bio_d"/>
    <property type="match status" value="1"/>
</dbReference>
<dbReference type="Gene3D" id="3.30.70.2830">
    <property type="match status" value="1"/>
</dbReference>
<keyword evidence="4" id="KW-1185">Reference proteome</keyword>
<dbReference type="EMBL" id="CP002042">
    <property type="protein sequence ID" value="ADH63228.1"/>
    <property type="molecule type" value="Genomic_DNA"/>
</dbReference>
<dbReference type="OrthoDB" id="32149at2"/>
<dbReference type="eggNOG" id="COG3166">
    <property type="taxonomic scope" value="Bacteria"/>
</dbReference>
<proteinExistence type="predicted"/>
<name>D7BEI5_ALLS1</name>
<gene>
    <name evidence="3" type="ordered locus">Mesil_1335</name>
</gene>
<dbReference type="RefSeq" id="WP_013157798.1">
    <property type="nucleotide sequence ID" value="NC_014212.1"/>
</dbReference>
<keyword evidence="1" id="KW-0472">Membrane</keyword>
<reference evidence="3 4" key="1">
    <citation type="journal article" date="2010" name="Stand. Genomic Sci.">
        <title>Complete genome sequence of Meiothermus silvanus type strain (VI-R2).</title>
        <authorList>
            <person name="Sikorski J."/>
            <person name="Tindall B.J."/>
            <person name="Lowry S."/>
            <person name="Lucas S."/>
            <person name="Nolan M."/>
            <person name="Copeland A."/>
            <person name="Glavina Del Rio T."/>
            <person name="Tice H."/>
            <person name="Cheng J.F."/>
            <person name="Han C."/>
            <person name="Pitluck S."/>
            <person name="Liolios K."/>
            <person name="Ivanova N."/>
            <person name="Mavromatis K."/>
            <person name="Mikhailova N."/>
            <person name="Pati A."/>
            <person name="Goodwin L."/>
            <person name="Chen A."/>
            <person name="Palaniappan K."/>
            <person name="Land M."/>
            <person name="Hauser L."/>
            <person name="Chang Y.J."/>
            <person name="Jeffries C.D."/>
            <person name="Rohde M."/>
            <person name="Goker M."/>
            <person name="Woyke T."/>
            <person name="Bristow J."/>
            <person name="Eisen J.A."/>
            <person name="Markowitz V."/>
            <person name="Hugenholtz P."/>
            <person name="Kyrpides N.C."/>
            <person name="Klenk H.P."/>
            <person name="Lapidus A."/>
        </authorList>
    </citation>
    <scope>NUCLEOTIDE SEQUENCE [LARGE SCALE GENOMIC DNA]</scope>
    <source>
        <strain evidence="4">ATCC 700542 / DSM 9946 / VI-R2</strain>
    </source>
</reference>
<dbReference type="HOGENOM" id="CLU_1228265_0_0_0"/>
<evidence type="ECO:0000256" key="1">
    <source>
        <dbReference type="SAM" id="Phobius"/>
    </source>
</evidence>
<sequence length="211" mass="23902">MIRLNLLPKNLRRRIEPGWWRLVAILFVAAVLGIVGYLHYSAWSQLQALEDERDQLRLEVDVLRPAIREQQDLLRRQQELQPLEQVRTQLENRRVRWSDNIATFVNQIPRENGRFGVALRSIGASLRGQGNQPAPGGENLYDGKPVKVEFSLQGEALGQAQLVRFIEAFESSPRFGINFQQATLDPNRGLYTFSATVGMVEAPQGGEQGAR</sequence>